<feature type="signal peptide" evidence="1">
    <location>
        <begin position="1"/>
        <end position="20"/>
    </location>
</feature>
<reference evidence="2 3" key="1">
    <citation type="submission" date="2019-11" db="EMBL/GenBank/DDBJ databases">
        <title>Genome of Strain BIT-d1.</title>
        <authorList>
            <person name="Yang Y."/>
        </authorList>
    </citation>
    <scope>NUCLEOTIDE SEQUENCE [LARGE SCALE GENOMIC DNA]</scope>
    <source>
        <strain evidence="2 3">BIT-d1</strain>
    </source>
</reference>
<gene>
    <name evidence="2" type="ORF">GJV76_02535</name>
</gene>
<accession>A0A6I3LIK6</accession>
<dbReference type="EMBL" id="WMJX01000003">
    <property type="protein sequence ID" value="MTG97020.1"/>
    <property type="molecule type" value="Genomic_DNA"/>
</dbReference>
<dbReference type="Proteomes" id="UP000438760">
    <property type="component" value="Unassembled WGS sequence"/>
</dbReference>
<comment type="caution">
    <text evidence="2">The sequence shown here is derived from an EMBL/GenBank/DDBJ whole genome shotgun (WGS) entry which is preliminary data.</text>
</comment>
<feature type="chain" id="PRO_5026176014" evidence="1">
    <location>
        <begin position="21"/>
        <end position="407"/>
    </location>
</feature>
<evidence type="ECO:0000313" key="2">
    <source>
        <dbReference type="EMBL" id="MTG97020.1"/>
    </source>
</evidence>
<evidence type="ECO:0000313" key="3">
    <source>
        <dbReference type="Proteomes" id="UP000438760"/>
    </source>
</evidence>
<evidence type="ECO:0000256" key="1">
    <source>
        <dbReference type="SAM" id="SignalP"/>
    </source>
</evidence>
<dbReference type="RefSeq" id="WP_155091074.1">
    <property type="nucleotide sequence ID" value="NZ_WMJX01000003.1"/>
</dbReference>
<proteinExistence type="predicted"/>
<dbReference type="InterPro" id="IPR032627">
    <property type="entry name" value="DUF4876"/>
</dbReference>
<keyword evidence="3" id="KW-1185">Reference proteome</keyword>
<keyword evidence="1" id="KW-0732">Signal</keyword>
<dbReference type="Pfam" id="PF16215">
    <property type="entry name" value="DUF4876"/>
    <property type="match status" value="1"/>
</dbReference>
<dbReference type="OrthoDB" id="1409865at2"/>
<protein>
    <submittedName>
        <fullName evidence="2">DUF4876 domain-containing protein</fullName>
    </submittedName>
</protein>
<organism evidence="2 3">
    <name type="scientific">Myroides albus</name>
    <dbReference type="NCBI Taxonomy" id="2562892"/>
    <lineage>
        <taxon>Bacteria</taxon>
        <taxon>Pseudomonadati</taxon>
        <taxon>Bacteroidota</taxon>
        <taxon>Flavobacteriia</taxon>
        <taxon>Flavobacteriales</taxon>
        <taxon>Flavobacteriaceae</taxon>
        <taxon>Myroides</taxon>
    </lineage>
</organism>
<dbReference type="AlphaFoldDB" id="A0A6I3LIK6"/>
<sequence length="407" mass="45308">MIKRLLQSLCLLLVVLGFNACSSDDNSNMTGDEQTFVTFWINDPQDAKIEEIKQMTIYLTELNSNKKTELVYEGDKKIQKALPTGTYDITVEGVITHKVNGVVEESKVGNFIKGVVISGREMTKAIDIVFKTSSTGFVIEEVFFAGTKTPQGLQYTDDQYFKITNNSDEVLYLDGMLFVQSKFMTNDKQDYTPNIMSEALSAGAILQFPGKGKDHPVEPGKSVIFAENAINHREFNSNSIDLTNAEFQNFRDGVHDVVGLKAAKMITIHDELVVNIQGSYAYALVKMPEGMTTEKLVVDNIYDYEYEMIFGGEAYPSVDSAIKIPNSWIVDAVNLGIADEYMWNVTSPSVDMGYTYITQHVGDEGRYGKAVRRHVLGKNAAGNNVLKDTNNSTVDFAPAVRPSLFKY</sequence>
<name>A0A6I3LIK6_9FLAO</name>